<dbReference type="InterPro" id="IPR016024">
    <property type="entry name" value="ARM-type_fold"/>
</dbReference>
<feature type="region of interest" description="Disordered" evidence="4">
    <location>
        <begin position="1"/>
        <end position="25"/>
    </location>
</feature>
<dbReference type="PANTHER" id="PTHR12537">
    <property type="entry name" value="RNA BINDING PROTEIN PUMILIO-RELATED"/>
    <property type="match status" value="1"/>
</dbReference>
<feature type="non-terminal residue" evidence="6">
    <location>
        <position position="1"/>
    </location>
</feature>
<dbReference type="PROSITE" id="PS50302">
    <property type="entry name" value="PUM"/>
    <property type="match status" value="3"/>
</dbReference>
<feature type="repeat" description="Pumilio" evidence="3">
    <location>
        <begin position="377"/>
        <end position="412"/>
    </location>
</feature>
<dbReference type="GO" id="GO:0003729">
    <property type="term" value="F:mRNA binding"/>
    <property type="evidence" value="ECO:0007669"/>
    <property type="project" value="TreeGrafter"/>
</dbReference>
<feature type="region of interest" description="Disordered" evidence="4">
    <location>
        <begin position="101"/>
        <end position="139"/>
    </location>
</feature>
<evidence type="ECO:0000256" key="1">
    <source>
        <dbReference type="ARBA" id="ARBA00022737"/>
    </source>
</evidence>
<dbReference type="EMBL" id="RWGY01000039">
    <property type="protein sequence ID" value="TVU09346.1"/>
    <property type="molecule type" value="Genomic_DNA"/>
</dbReference>
<dbReference type="GO" id="GO:0006417">
    <property type="term" value="P:regulation of translation"/>
    <property type="evidence" value="ECO:0007669"/>
    <property type="project" value="UniProtKB-KW"/>
</dbReference>
<dbReference type="OrthoDB" id="668540at2759"/>
<dbReference type="Pfam" id="PF00806">
    <property type="entry name" value="PUF"/>
    <property type="match status" value="3"/>
</dbReference>
<sequence>MAPPGQEAEAEHEGQGGAQDEEDAQHEQLVGMMASLGLGLGEAESAAAAVARFRADEVAAEPERRFWKDAAAAAMRLWDEDAAAVDYFVPAAPCTASWTRTRTRRRRRRLPAAGGRGSGDRSGGDSAPRCAALRRSHPPRPGCWAPERALRRRCPCRRPRAHGAAAAAAHAWRRAAHCEPPYERRAASFRARAGGALSAVPRITTRRSSRTPAGSWRAGMGTGCSASSLGIATRSLGNGSSLMSDEVVFMIESCGTQRSKLLLREAMMSWMTPNQMYAMESNRLRVVEAFIKESPREITRFIFDAVARNCTRLACQPNGLNLLQKCLYFVNRKEKDDMFIQISYRSLQLSQNSSGNYIVQEVLKNGDPLHLATIASCLRTNYVELSRQKYSSNVVEQCLRVFDEGEKFVIVNELVCYPHFRDLVTDEFANFVISTALQTCNVQLQDILASTILDQNVNHRNQHCLKIFGLLSKLGYLQ</sequence>
<dbReference type="InterPro" id="IPR033133">
    <property type="entry name" value="PUM-HD"/>
</dbReference>
<evidence type="ECO:0000259" key="5">
    <source>
        <dbReference type="PROSITE" id="PS50303"/>
    </source>
</evidence>
<dbReference type="SUPFAM" id="SSF48371">
    <property type="entry name" value="ARM repeat"/>
    <property type="match status" value="1"/>
</dbReference>
<name>A0A5J9TD90_9POAL</name>
<keyword evidence="2" id="KW-0810">Translation regulation</keyword>
<evidence type="ECO:0000256" key="2">
    <source>
        <dbReference type="ARBA" id="ARBA00022845"/>
    </source>
</evidence>
<dbReference type="Gene3D" id="1.25.10.10">
    <property type="entry name" value="Leucine-rich Repeat Variant"/>
    <property type="match status" value="1"/>
</dbReference>
<dbReference type="InterPro" id="IPR011989">
    <property type="entry name" value="ARM-like"/>
</dbReference>
<dbReference type="Proteomes" id="UP000324897">
    <property type="component" value="Chromosome 3"/>
</dbReference>
<feature type="domain" description="PUM-HD" evidence="5">
    <location>
        <begin position="282"/>
        <end position="478"/>
    </location>
</feature>
<evidence type="ECO:0000313" key="7">
    <source>
        <dbReference type="Proteomes" id="UP000324897"/>
    </source>
</evidence>
<comment type="caution">
    <text evidence="6">The sequence shown here is derived from an EMBL/GenBank/DDBJ whole genome shotgun (WGS) entry which is preliminary data.</text>
</comment>
<feature type="compositionally biased region" description="Basic residues" evidence="4">
    <location>
        <begin position="101"/>
        <end position="110"/>
    </location>
</feature>
<accession>A0A5J9TD90</accession>
<proteinExistence type="predicted"/>
<dbReference type="SMART" id="SM00025">
    <property type="entry name" value="Pumilio"/>
    <property type="match status" value="4"/>
</dbReference>
<dbReference type="Gramene" id="TVU09346">
    <property type="protein sequence ID" value="TVU09346"/>
    <property type="gene ID" value="EJB05_42816"/>
</dbReference>
<reference evidence="6 7" key="1">
    <citation type="journal article" date="2019" name="Sci. Rep.">
        <title>A high-quality genome of Eragrostis curvula grass provides insights into Poaceae evolution and supports new strategies to enhance forage quality.</title>
        <authorList>
            <person name="Carballo J."/>
            <person name="Santos B.A.C.M."/>
            <person name="Zappacosta D."/>
            <person name="Garbus I."/>
            <person name="Selva J.P."/>
            <person name="Gallo C.A."/>
            <person name="Diaz A."/>
            <person name="Albertini E."/>
            <person name="Caccamo M."/>
            <person name="Echenique V."/>
        </authorList>
    </citation>
    <scope>NUCLEOTIDE SEQUENCE [LARGE SCALE GENOMIC DNA]</scope>
    <source>
        <strain evidence="7">cv. Victoria</strain>
        <tissue evidence="6">Leaf</tissue>
    </source>
</reference>
<dbReference type="PROSITE" id="PS50303">
    <property type="entry name" value="PUM_HD"/>
    <property type="match status" value="1"/>
</dbReference>
<feature type="repeat" description="Pumilio" evidence="3">
    <location>
        <begin position="341"/>
        <end position="376"/>
    </location>
</feature>
<protein>
    <recommendedName>
        <fullName evidence="5">PUM-HD domain-containing protein</fullName>
    </recommendedName>
</protein>
<dbReference type="PANTHER" id="PTHR12537:SF134">
    <property type="entry name" value="PUM-HD DOMAIN-CONTAINING PROTEIN"/>
    <property type="match status" value="1"/>
</dbReference>
<evidence type="ECO:0000313" key="6">
    <source>
        <dbReference type="EMBL" id="TVU09346.1"/>
    </source>
</evidence>
<dbReference type="InterPro" id="IPR001313">
    <property type="entry name" value="Pumilio_RNA-bd_rpt"/>
</dbReference>
<dbReference type="GO" id="GO:0005737">
    <property type="term" value="C:cytoplasm"/>
    <property type="evidence" value="ECO:0007669"/>
    <property type="project" value="TreeGrafter"/>
</dbReference>
<organism evidence="6 7">
    <name type="scientific">Eragrostis curvula</name>
    <name type="common">weeping love grass</name>
    <dbReference type="NCBI Taxonomy" id="38414"/>
    <lineage>
        <taxon>Eukaryota</taxon>
        <taxon>Viridiplantae</taxon>
        <taxon>Streptophyta</taxon>
        <taxon>Embryophyta</taxon>
        <taxon>Tracheophyta</taxon>
        <taxon>Spermatophyta</taxon>
        <taxon>Magnoliopsida</taxon>
        <taxon>Liliopsida</taxon>
        <taxon>Poales</taxon>
        <taxon>Poaceae</taxon>
        <taxon>PACMAD clade</taxon>
        <taxon>Chloridoideae</taxon>
        <taxon>Eragrostideae</taxon>
        <taxon>Eragrostidinae</taxon>
        <taxon>Eragrostis</taxon>
    </lineage>
</organism>
<dbReference type="AlphaFoldDB" id="A0A5J9TD90"/>
<keyword evidence="7" id="KW-1185">Reference proteome</keyword>
<gene>
    <name evidence="6" type="ORF">EJB05_42816</name>
</gene>
<evidence type="ECO:0000256" key="3">
    <source>
        <dbReference type="PROSITE-ProRule" id="PRU00317"/>
    </source>
</evidence>
<evidence type="ECO:0000256" key="4">
    <source>
        <dbReference type="SAM" id="MobiDB-lite"/>
    </source>
</evidence>
<feature type="repeat" description="Pumilio" evidence="3">
    <location>
        <begin position="413"/>
        <end position="450"/>
    </location>
</feature>
<keyword evidence="1" id="KW-0677">Repeat</keyword>